<keyword evidence="2" id="KW-0418">Kinase</keyword>
<evidence type="ECO:0000313" key="2">
    <source>
        <dbReference type="EMBL" id="TDU32304.1"/>
    </source>
</evidence>
<proteinExistence type="predicted"/>
<keyword evidence="3" id="KW-1185">Reference proteome</keyword>
<comment type="caution">
    <text evidence="2">The sequence shown here is derived from an EMBL/GenBank/DDBJ whole genome shotgun (WGS) entry which is preliminary data.</text>
</comment>
<reference evidence="2 3" key="1">
    <citation type="submission" date="2019-03" db="EMBL/GenBank/DDBJ databases">
        <title>Genomic Encyclopedia of Type Strains, Phase IV (KMG-IV): sequencing the most valuable type-strain genomes for metagenomic binning, comparative biology and taxonomic classification.</title>
        <authorList>
            <person name="Goeker M."/>
        </authorList>
    </citation>
    <scope>NUCLEOTIDE SEQUENCE [LARGE SCALE GENOMIC DNA]</scope>
    <source>
        <strain evidence="2 3">DSM 26377</strain>
    </source>
</reference>
<dbReference type="RefSeq" id="WP_133880816.1">
    <property type="nucleotide sequence ID" value="NZ_MWIN01000001.1"/>
</dbReference>
<dbReference type="InterPro" id="IPR016064">
    <property type="entry name" value="NAD/diacylglycerol_kinase_sf"/>
</dbReference>
<dbReference type="PROSITE" id="PS50146">
    <property type="entry name" value="DAGK"/>
    <property type="match status" value="1"/>
</dbReference>
<accession>A0A4R7PDN9</accession>
<dbReference type="InterPro" id="IPR017438">
    <property type="entry name" value="ATP-NAD_kinase_N"/>
</dbReference>
<dbReference type="SUPFAM" id="SSF111331">
    <property type="entry name" value="NAD kinase/diacylglycerol kinase-like"/>
    <property type="match status" value="1"/>
</dbReference>
<sequence>MNDLSAVSSSAQLAMKADAPLFIVLNAGSGKHDAGDTQQTLAGIFDAAGRRHEFLLLDSATDIESRAKQAVRLACEQGGIVVAAGGDGTINGVAQHVLGHPCAFGVLPQGTFNYFGRVHGISQETEVAAKALLRAIPTPVQVGLVNEKVFLVNASLGLYTKLLEDRETAKAQLGRSRLVAMGAGLMTLMRERRQLRLTLEARGQSRSIRTPSVFVGNNRLQFDRLGLPEGEALEHGQLAAIVVKPTRALAMLGLALRGALGRLGDADNLIRFPMHRLTVHPHRHRMIKVATDGEVNHLRAPLVFRVAPEPLLLMVPAPEDRVEVK</sequence>
<gene>
    <name evidence="2" type="ORF">DFR24_1695</name>
</gene>
<dbReference type="SMART" id="SM00046">
    <property type="entry name" value="DAGKc"/>
    <property type="match status" value="1"/>
</dbReference>
<keyword evidence="2" id="KW-0808">Transferase</keyword>
<dbReference type="Pfam" id="PF00781">
    <property type="entry name" value="DAGK_cat"/>
    <property type="match status" value="1"/>
</dbReference>
<feature type="domain" description="DAGKc" evidence="1">
    <location>
        <begin position="16"/>
        <end position="148"/>
    </location>
</feature>
<dbReference type="PANTHER" id="PTHR12358:SF54">
    <property type="entry name" value="SPHINGOSINE KINASE RELATED PROTEIN"/>
    <property type="match status" value="1"/>
</dbReference>
<dbReference type="Proteomes" id="UP000295341">
    <property type="component" value="Unassembled WGS sequence"/>
</dbReference>
<evidence type="ECO:0000259" key="1">
    <source>
        <dbReference type="PROSITE" id="PS50146"/>
    </source>
</evidence>
<dbReference type="AlphaFoldDB" id="A0A4R7PDN9"/>
<dbReference type="OrthoDB" id="142078at2"/>
<organism evidence="2 3">
    <name type="scientific">Panacagrimonas perspica</name>
    <dbReference type="NCBI Taxonomy" id="381431"/>
    <lineage>
        <taxon>Bacteria</taxon>
        <taxon>Pseudomonadati</taxon>
        <taxon>Pseudomonadota</taxon>
        <taxon>Gammaproteobacteria</taxon>
        <taxon>Nevskiales</taxon>
        <taxon>Nevskiaceae</taxon>
        <taxon>Panacagrimonas</taxon>
    </lineage>
</organism>
<name>A0A4R7PDN9_9GAMM</name>
<dbReference type="Gene3D" id="3.40.50.10330">
    <property type="entry name" value="Probable inorganic polyphosphate/atp-NAD kinase, domain 1"/>
    <property type="match status" value="1"/>
</dbReference>
<dbReference type="InterPro" id="IPR001206">
    <property type="entry name" value="Diacylglycerol_kinase_cat_dom"/>
</dbReference>
<dbReference type="Gene3D" id="2.60.200.40">
    <property type="match status" value="1"/>
</dbReference>
<dbReference type="InterPro" id="IPR050187">
    <property type="entry name" value="Lipid_Phosphate_FormReg"/>
</dbReference>
<evidence type="ECO:0000313" key="3">
    <source>
        <dbReference type="Proteomes" id="UP000295341"/>
    </source>
</evidence>
<dbReference type="PANTHER" id="PTHR12358">
    <property type="entry name" value="SPHINGOSINE KINASE"/>
    <property type="match status" value="1"/>
</dbReference>
<dbReference type="GO" id="GO:0016301">
    <property type="term" value="F:kinase activity"/>
    <property type="evidence" value="ECO:0007669"/>
    <property type="project" value="UniProtKB-KW"/>
</dbReference>
<protein>
    <submittedName>
        <fullName evidence="2">Diacylglycerol kinase family enzyme</fullName>
    </submittedName>
</protein>
<dbReference type="EMBL" id="SOBT01000008">
    <property type="protein sequence ID" value="TDU32304.1"/>
    <property type="molecule type" value="Genomic_DNA"/>
</dbReference>